<dbReference type="AlphaFoldDB" id="A0A0F9HRV6"/>
<proteinExistence type="predicted"/>
<feature type="region of interest" description="Disordered" evidence="1">
    <location>
        <begin position="1"/>
        <end position="24"/>
    </location>
</feature>
<sequence>MGNVKHAFTSPKADGGDSSLVRPSNWNASHVGAVEILDRDLTQIDVANNAAETSIYSFSIPAGAMGADGGIRLKLTGD</sequence>
<evidence type="ECO:0000313" key="2">
    <source>
        <dbReference type="EMBL" id="KKL84405.1"/>
    </source>
</evidence>
<gene>
    <name evidence="2" type="ORF">LCGC14_1965070</name>
</gene>
<dbReference type="EMBL" id="LAZR01021704">
    <property type="protein sequence ID" value="KKL84405.1"/>
    <property type="molecule type" value="Genomic_DNA"/>
</dbReference>
<name>A0A0F9HRV6_9ZZZZ</name>
<reference evidence="2" key="1">
    <citation type="journal article" date="2015" name="Nature">
        <title>Complex archaea that bridge the gap between prokaryotes and eukaryotes.</title>
        <authorList>
            <person name="Spang A."/>
            <person name="Saw J.H."/>
            <person name="Jorgensen S.L."/>
            <person name="Zaremba-Niedzwiedzka K."/>
            <person name="Martijn J."/>
            <person name="Lind A.E."/>
            <person name="van Eijk R."/>
            <person name="Schleper C."/>
            <person name="Guy L."/>
            <person name="Ettema T.J."/>
        </authorList>
    </citation>
    <scope>NUCLEOTIDE SEQUENCE</scope>
</reference>
<feature type="non-terminal residue" evidence="2">
    <location>
        <position position="78"/>
    </location>
</feature>
<organism evidence="2">
    <name type="scientific">marine sediment metagenome</name>
    <dbReference type="NCBI Taxonomy" id="412755"/>
    <lineage>
        <taxon>unclassified sequences</taxon>
        <taxon>metagenomes</taxon>
        <taxon>ecological metagenomes</taxon>
    </lineage>
</organism>
<accession>A0A0F9HRV6</accession>
<protein>
    <submittedName>
        <fullName evidence="2">Uncharacterized protein</fullName>
    </submittedName>
</protein>
<comment type="caution">
    <text evidence="2">The sequence shown here is derived from an EMBL/GenBank/DDBJ whole genome shotgun (WGS) entry which is preliminary data.</text>
</comment>
<evidence type="ECO:0000256" key="1">
    <source>
        <dbReference type="SAM" id="MobiDB-lite"/>
    </source>
</evidence>